<name>A0A2P5D2G7_PARAD</name>
<evidence type="ECO:0000313" key="2">
    <source>
        <dbReference type="EMBL" id="PON67484.1"/>
    </source>
</evidence>
<feature type="region of interest" description="Disordered" evidence="1">
    <location>
        <begin position="1"/>
        <end position="46"/>
    </location>
</feature>
<gene>
    <name evidence="2" type="ORF">PanWU01x14_102870</name>
</gene>
<evidence type="ECO:0000256" key="1">
    <source>
        <dbReference type="SAM" id="MobiDB-lite"/>
    </source>
</evidence>
<comment type="caution">
    <text evidence="2">The sequence shown here is derived from an EMBL/GenBank/DDBJ whole genome shotgun (WGS) entry which is preliminary data.</text>
</comment>
<evidence type="ECO:0000313" key="3">
    <source>
        <dbReference type="Proteomes" id="UP000237105"/>
    </source>
</evidence>
<dbReference type="Proteomes" id="UP000237105">
    <property type="component" value="Unassembled WGS sequence"/>
</dbReference>
<protein>
    <submittedName>
        <fullName evidence="2">Uncharacterized protein</fullName>
    </submittedName>
</protein>
<keyword evidence="3" id="KW-1185">Reference proteome</keyword>
<dbReference type="AlphaFoldDB" id="A0A2P5D2G7"/>
<proteinExistence type="predicted"/>
<accession>A0A2P5D2G7</accession>
<dbReference type="EMBL" id="JXTB01000071">
    <property type="protein sequence ID" value="PON67484.1"/>
    <property type="molecule type" value="Genomic_DNA"/>
</dbReference>
<sequence length="112" mass="12406">MPRPDPPLKKLAGRGPHIRPSACRRTQKKDQPPPPTKNQGTRGVYSMEEAGSWAAGVRRLNGPHRTNVVFASVCFQEVHKRRGKWGERRVVLGPKSGEKGLGSSVWIGIFDI</sequence>
<reference evidence="3" key="1">
    <citation type="submission" date="2016-06" db="EMBL/GenBank/DDBJ databases">
        <title>Parallel loss of symbiosis genes in relatives of nitrogen-fixing non-legume Parasponia.</title>
        <authorList>
            <person name="Van Velzen R."/>
            <person name="Holmer R."/>
            <person name="Bu F."/>
            <person name="Rutten L."/>
            <person name="Van Zeijl A."/>
            <person name="Liu W."/>
            <person name="Santuari L."/>
            <person name="Cao Q."/>
            <person name="Sharma T."/>
            <person name="Shen D."/>
            <person name="Roswanjaya Y."/>
            <person name="Wardhani T."/>
            <person name="Kalhor M.S."/>
            <person name="Jansen J."/>
            <person name="Van den Hoogen J."/>
            <person name="Gungor B."/>
            <person name="Hartog M."/>
            <person name="Hontelez J."/>
            <person name="Verver J."/>
            <person name="Yang W.-C."/>
            <person name="Schijlen E."/>
            <person name="Repin R."/>
            <person name="Schilthuizen M."/>
            <person name="Schranz E."/>
            <person name="Heidstra R."/>
            <person name="Miyata K."/>
            <person name="Fedorova E."/>
            <person name="Kohlen W."/>
            <person name="Bisseling T."/>
            <person name="Smit S."/>
            <person name="Geurts R."/>
        </authorList>
    </citation>
    <scope>NUCLEOTIDE SEQUENCE [LARGE SCALE GENOMIC DNA]</scope>
    <source>
        <strain evidence="3">cv. WU1-14</strain>
    </source>
</reference>
<organism evidence="2 3">
    <name type="scientific">Parasponia andersonii</name>
    <name type="common">Sponia andersonii</name>
    <dbReference type="NCBI Taxonomy" id="3476"/>
    <lineage>
        <taxon>Eukaryota</taxon>
        <taxon>Viridiplantae</taxon>
        <taxon>Streptophyta</taxon>
        <taxon>Embryophyta</taxon>
        <taxon>Tracheophyta</taxon>
        <taxon>Spermatophyta</taxon>
        <taxon>Magnoliopsida</taxon>
        <taxon>eudicotyledons</taxon>
        <taxon>Gunneridae</taxon>
        <taxon>Pentapetalae</taxon>
        <taxon>rosids</taxon>
        <taxon>fabids</taxon>
        <taxon>Rosales</taxon>
        <taxon>Cannabaceae</taxon>
        <taxon>Parasponia</taxon>
    </lineage>
</organism>